<dbReference type="GO" id="GO:0006754">
    <property type="term" value="P:ATP biosynthetic process"/>
    <property type="evidence" value="ECO:0007669"/>
    <property type="project" value="TreeGrafter"/>
</dbReference>
<dbReference type="Gene3D" id="3.90.79.10">
    <property type="entry name" value="Nucleoside Triphosphate Pyrophosphohydrolase"/>
    <property type="match status" value="1"/>
</dbReference>
<sequence length="162" mass="17368">MPVTSAGLLAYRPTADDAARFEVLIAHMGGPFWQRKDAGAWTIPKGEYNAAEESPLEAARREFREELGIDPPDGPVIDLGSFAASRKSITVFAVDGSALDISRPVFGEFELEWPPRSGRMASFPEVDRIAWMPLDVAAAKLTASQRPALTSLAAVPGGRGVS</sequence>
<dbReference type="GO" id="GO:0004081">
    <property type="term" value="F:bis(5'-nucleosyl)-tetraphosphatase (asymmetrical) activity"/>
    <property type="evidence" value="ECO:0007669"/>
    <property type="project" value="TreeGrafter"/>
</dbReference>
<dbReference type="InterPro" id="IPR000086">
    <property type="entry name" value="NUDIX_hydrolase_dom"/>
</dbReference>
<reference evidence="2 3" key="1">
    <citation type="submission" date="2020-11" db="EMBL/GenBank/DDBJ databases">
        <title>Amino acid is mineralized and recycled by bacteria in oceanic microbiome.</title>
        <authorList>
            <person name="Zheng L.Y."/>
        </authorList>
    </citation>
    <scope>NUCLEOTIDE SEQUENCE [LARGE SCALE GENOMIC DNA]</scope>
    <source>
        <strain evidence="2 3">A32-1</strain>
    </source>
</reference>
<evidence type="ECO:0000259" key="1">
    <source>
        <dbReference type="PROSITE" id="PS51462"/>
    </source>
</evidence>
<dbReference type="PANTHER" id="PTHR21340:SF7">
    <property type="entry name" value="NUDIX HYDROLASE DOMAIN-CONTAINING PROTEIN"/>
    <property type="match status" value="1"/>
</dbReference>
<dbReference type="GO" id="GO:0006167">
    <property type="term" value="P:AMP biosynthetic process"/>
    <property type="evidence" value="ECO:0007669"/>
    <property type="project" value="TreeGrafter"/>
</dbReference>
<protein>
    <submittedName>
        <fullName evidence="2">NUDIX domain-containing protein</fullName>
    </submittedName>
</protein>
<organism evidence="2 3">
    <name type="scientific">Microbacterium schleiferi</name>
    <dbReference type="NCBI Taxonomy" id="69362"/>
    <lineage>
        <taxon>Bacteria</taxon>
        <taxon>Bacillati</taxon>
        <taxon>Actinomycetota</taxon>
        <taxon>Actinomycetes</taxon>
        <taxon>Micrococcales</taxon>
        <taxon>Microbacteriaceae</taxon>
        <taxon>Microbacterium</taxon>
    </lineage>
</organism>
<dbReference type="EMBL" id="CP064760">
    <property type="protein sequence ID" value="QPE04341.1"/>
    <property type="molecule type" value="Genomic_DNA"/>
</dbReference>
<accession>A0A7S8RHG8</accession>
<dbReference type="InterPro" id="IPR015797">
    <property type="entry name" value="NUDIX_hydrolase-like_dom_sf"/>
</dbReference>
<evidence type="ECO:0000313" key="2">
    <source>
        <dbReference type="EMBL" id="QPE04341.1"/>
    </source>
</evidence>
<name>A0A7S8RHG8_9MICO</name>
<dbReference type="RefSeq" id="WP_195692419.1">
    <property type="nucleotide sequence ID" value="NZ_CP064760.1"/>
</dbReference>
<dbReference type="SUPFAM" id="SSF55811">
    <property type="entry name" value="Nudix"/>
    <property type="match status" value="1"/>
</dbReference>
<dbReference type="KEGG" id="msf:IT882_14460"/>
<dbReference type="AlphaFoldDB" id="A0A7S8RHG8"/>
<proteinExistence type="predicted"/>
<keyword evidence="3" id="KW-1185">Reference proteome</keyword>
<dbReference type="PROSITE" id="PS51462">
    <property type="entry name" value="NUDIX"/>
    <property type="match status" value="1"/>
</dbReference>
<dbReference type="Proteomes" id="UP000594480">
    <property type="component" value="Chromosome"/>
</dbReference>
<dbReference type="PANTHER" id="PTHR21340">
    <property type="entry name" value="DIADENOSINE 5,5-P1,P4-TETRAPHOSPHATE PYROPHOSPHOHYDROLASE MUTT"/>
    <property type="match status" value="1"/>
</dbReference>
<dbReference type="Pfam" id="PF00293">
    <property type="entry name" value="NUDIX"/>
    <property type="match status" value="1"/>
</dbReference>
<feature type="domain" description="Nudix hydrolase" evidence="1">
    <location>
        <begin position="1"/>
        <end position="155"/>
    </location>
</feature>
<evidence type="ECO:0000313" key="3">
    <source>
        <dbReference type="Proteomes" id="UP000594480"/>
    </source>
</evidence>
<dbReference type="InterPro" id="IPR051325">
    <property type="entry name" value="Nudix_hydrolase_domain"/>
</dbReference>
<gene>
    <name evidence="2" type="ORF">IT882_14460</name>
</gene>